<dbReference type="Proteomes" id="UP000053424">
    <property type="component" value="Unassembled WGS sequence"/>
</dbReference>
<keyword evidence="5" id="KW-0539">Nucleus</keyword>
<dbReference type="PANTHER" id="PTHR13243:SF1">
    <property type="entry name" value="NUCLEOLAR PROTEIN 16"/>
    <property type="match status" value="1"/>
</dbReference>
<dbReference type="STRING" id="686832.A0A0C3CKQ4"/>
<evidence type="ECO:0000256" key="1">
    <source>
        <dbReference type="ARBA" id="ARBA00002889"/>
    </source>
</evidence>
<evidence type="ECO:0000256" key="5">
    <source>
        <dbReference type="ARBA" id="ARBA00023242"/>
    </source>
</evidence>
<comment type="function">
    <text evidence="1">Involved in the biogenesis of the 60S ribosomal subunit.</text>
</comment>
<reference evidence="7 8" key="1">
    <citation type="submission" date="2014-04" db="EMBL/GenBank/DDBJ databases">
        <authorList>
            <consortium name="DOE Joint Genome Institute"/>
            <person name="Kuo A."/>
            <person name="Gay G."/>
            <person name="Dore J."/>
            <person name="Kohler A."/>
            <person name="Nagy L.G."/>
            <person name="Floudas D."/>
            <person name="Copeland A."/>
            <person name="Barry K.W."/>
            <person name="Cichocki N."/>
            <person name="Veneault-Fourrey C."/>
            <person name="LaButti K."/>
            <person name="Lindquist E.A."/>
            <person name="Lipzen A."/>
            <person name="Lundell T."/>
            <person name="Morin E."/>
            <person name="Murat C."/>
            <person name="Sun H."/>
            <person name="Tunlid A."/>
            <person name="Henrissat B."/>
            <person name="Grigoriev I.V."/>
            <person name="Hibbett D.S."/>
            <person name="Martin F."/>
            <person name="Nordberg H.P."/>
            <person name="Cantor M.N."/>
            <person name="Hua S.X."/>
        </authorList>
    </citation>
    <scope>NUCLEOTIDE SEQUENCE [LARGE SCALE GENOMIC DNA]</scope>
    <source>
        <strain evidence="8">h7</strain>
    </source>
</reference>
<evidence type="ECO:0000256" key="3">
    <source>
        <dbReference type="ARBA" id="ARBA00008479"/>
    </source>
</evidence>
<dbReference type="InterPro" id="IPR019002">
    <property type="entry name" value="Ribosome_biogenesis_Nop16"/>
</dbReference>
<dbReference type="GO" id="GO:0005730">
    <property type="term" value="C:nucleolus"/>
    <property type="evidence" value="ECO:0007669"/>
    <property type="project" value="UniProtKB-SubCell"/>
</dbReference>
<keyword evidence="8" id="KW-1185">Reference proteome</keyword>
<dbReference type="EMBL" id="KN831768">
    <property type="protein sequence ID" value="KIM49275.1"/>
    <property type="molecule type" value="Genomic_DNA"/>
</dbReference>
<evidence type="ECO:0000256" key="6">
    <source>
        <dbReference type="SAM" id="MobiDB-lite"/>
    </source>
</evidence>
<accession>A0A0C3CKQ4</accession>
<feature type="region of interest" description="Disordered" evidence="6">
    <location>
        <begin position="1"/>
        <end position="37"/>
    </location>
</feature>
<dbReference type="PANTHER" id="PTHR13243">
    <property type="entry name" value="HSPC111 PROTEIN-RELATED"/>
    <property type="match status" value="1"/>
</dbReference>
<gene>
    <name evidence="7" type="ORF">M413DRAFT_438454</name>
</gene>
<dbReference type="GO" id="GO:0042273">
    <property type="term" value="P:ribosomal large subunit biogenesis"/>
    <property type="evidence" value="ECO:0007669"/>
    <property type="project" value="TreeGrafter"/>
</dbReference>
<dbReference type="AlphaFoldDB" id="A0A0C3CKQ4"/>
<feature type="compositionally biased region" description="Basic residues" evidence="6">
    <location>
        <begin position="1"/>
        <end position="29"/>
    </location>
</feature>
<dbReference type="Pfam" id="PF09420">
    <property type="entry name" value="Nop16"/>
    <property type="match status" value="1"/>
</dbReference>
<proteinExistence type="inferred from homology"/>
<protein>
    <recommendedName>
        <fullName evidence="4">Nucleolar protein 16</fullName>
    </recommendedName>
</protein>
<reference evidence="8" key="2">
    <citation type="submission" date="2015-01" db="EMBL/GenBank/DDBJ databases">
        <title>Evolutionary Origins and Diversification of the Mycorrhizal Mutualists.</title>
        <authorList>
            <consortium name="DOE Joint Genome Institute"/>
            <consortium name="Mycorrhizal Genomics Consortium"/>
            <person name="Kohler A."/>
            <person name="Kuo A."/>
            <person name="Nagy L.G."/>
            <person name="Floudas D."/>
            <person name="Copeland A."/>
            <person name="Barry K.W."/>
            <person name="Cichocki N."/>
            <person name="Veneault-Fourrey C."/>
            <person name="LaButti K."/>
            <person name="Lindquist E.A."/>
            <person name="Lipzen A."/>
            <person name="Lundell T."/>
            <person name="Morin E."/>
            <person name="Murat C."/>
            <person name="Riley R."/>
            <person name="Ohm R."/>
            <person name="Sun H."/>
            <person name="Tunlid A."/>
            <person name="Henrissat B."/>
            <person name="Grigoriev I.V."/>
            <person name="Hibbett D.S."/>
            <person name="Martin F."/>
        </authorList>
    </citation>
    <scope>NUCLEOTIDE SEQUENCE [LARGE SCALE GENOMIC DNA]</scope>
    <source>
        <strain evidence="8">h7</strain>
    </source>
</reference>
<comment type="similarity">
    <text evidence="3">Belongs to the NOP16 family.</text>
</comment>
<dbReference type="OrthoDB" id="285729at2759"/>
<dbReference type="HOGENOM" id="CLU_078857_1_0_1"/>
<evidence type="ECO:0000313" key="7">
    <source>
        <dbReference type="EMBL" id="KIM49275.1"/>
    </source>
</evidence>
<comment type="subcellular location">
    <subcellularLocation>
        <location evidence="2">Nucleus</location>
        <location evidence="2">Nucleolus</location>
    </subcellularLocation>
</comment>
<organism evidence="7 8">
    <name type="scientific">Hebeloma cylindrosporum</name>
    <dbReference type="NCBI Taxonomy" id="76867"/>
    <lineage>
        <taxon>Eukaryota</taxon>
        <taxon>Fungi</taxon>
        <taxon>Dikarya</taxon>
        <taxon>Basidiomycota</taxon>
        <taxon>Agaricomycotina</taxon>
        <taxon>Agaricomycetes</taxon>
        <taxon>Agaricomycetidae</taxon>
        <taxon>Agaricales</taxon>
        <taxon>Agaricineae</taxon>
        <taxon>Hymenogastraceae</taxon>
        <taxon>Hebeloma</taxon>
    </lineage>
</organism>
<evidence type="ECO:0000256" key="4">
    <source>
        <dbReference type="ARBA" id="ARBA00015522"/>
    </source>
</evidence>
<evidence type="ECO:0000256" key="2">
    <source>
        <dbReference type="ARBA" id="ARBA00004604"/>
    </source>
</evidence>
<evidence type="ECO:0000313" key="8">
    <source>
        <dbReference type="Proteomes" id="UP000053424"/>
    </source>
</evidence>
<sequence>MANPRQRRKARSSSHKPVSHSRHAKRNLKKTPPIRGPKVLQDAWDKQKTVRQNYAQLGLVVTLDPSAHGGVEGPLAAGISIETPCEQSSDSALSTASSNVPNGFGRLVRDAAGNVTGFELDDEAVEMQEPDEPVNLEEDLESRLDQAVRLKWAAGFSSTMPKVDGNVVNQLECISASATGSTTLSVPLSGIGSRHVSSGEVKYLRPLVKTYGNNIEGMAGDLKLNPEQRTVGQLRRALRKAGL</sequence>
<name>A0A0C3CKQ4_HEBCY</name>